<name>A0AAP0NWB9_9MAGN</name>
<evidence type="ECO:0000313" key="3">
    <source>
        <dbReference type="Proteomes" id="UP001420932"/>
    </source>
</evidence>
<keyword evidence="3" id="KW-1185">Reference proteome</keyword>
<accession>A0AAP0NWB9</accession>
<evidence type="ECO:0000313" key="2">
    <source>
        <dbReference type="EMBL" id="KAK9122347.1"/>
    </source>
</evidence>
<dbReference type="AlphaFoldDB" id="A0AAP0NWB9"/>
<reference evidence="2 3" key="1">
    <citation type="submission" date="2024-01" db="EMBL/GenBank/DDBJ databases">
        <title>Genome assemblies of Stephania.</title>
        <authorList>
            <person name="Yang L."/>
        </authorList>
    </citation>
    <scope>NUCLEOTIDE SEQUENCE [LARGE SCALE GENOMIC DNA]</scope>
    <source>
        <strain evidence="2">YNDBR</strain>
        <tissue evidence="2">Leaf</tissue>
    </source>
</reference>
<organism evidence="2 3">
    <name type="scientific">Stephania yunnanensis</name>
    <dbReference type="NCBI Taxonomy" id="152371"/>
    <lineage>
        <taxon>Eukaryota</taxon>
        <taxon>Viridiplantae</taxon>
        <taxon>Streptophyta</taxon>
        <taxon>Embryophyta</taxon>
        <taxon>Tracheophyta</taxon>
        <taxon>Spermatophyta</taxon>
        <taxon>Magnoliopsida</taxon>
        <taxon>Ranunculales</taxon>
        <taxon>Menispermaceae</taxon>
        <taxon>Menispermoideae</taxon>
        <taxon>Cissampelideae</taxon>
        <taxon>Stephania</taxon>
    </lineage>
</organism>
<dbReference type="PANTHER" id="PTHR36395">
    <property type="entry name" value="RING-H2 ZINC FINGER PROTEIN"/>
    <property type="match status" value="1"/>
</dbReference>
<dbReference type="Proteomes" id="UP001420932">
    <property type="component" value="Unassembled WGS sequence"/>
</dbReference>
<comment type="caution">
    <text evidence="2">The sequence shown here is derived from an EMBL/GenBank/DDBJ whole genome shotgun (WGS) entry which is preliminary data.</text>
</comment>
<dbReference type="InterPro" id="IPR015797">
    <property type="entry name" value="NUDIX_hydrolase-like_dom_sf"/>
</dbReference>
<dbReference type="PANTHER" id="PTHR36395:SF1">
    <property type="entry name" value="RING-H2 ZINC FINGER PROTEIN"/>
    <property type="match status" value="1"/>
</dbReference>
<dbReference type="EMBL" id="JBBNAF010000008">
    <property type="protein sequence ID" value="KAK9122347.1"/>
    <property type="molecule type" value="Genomic_DNA"/>
</dbReference>
<protein>
    <recommendedName>
        <fullName evidence="4">Nudix hydrolase domain-containing protein</fullName>
    </recommendedName>
</protein>
<dbReference type="SUPFAM" id="SSF55811">
    <property type="entry name" value="Nudix"/>
    <property type="match status" value="1"/>
</dbReference>
<gene>
    <name evidence="2" type="ORF">Syun_019964</name>
</gene>
<feature type="region of interest" description="Disordered" evidence="1">
    <location>
        <begin position="1"/>
        <end position="20"/>
    </location>
</feature>
<evidence type="ECO:0000256" key="1">
    <source>
        <dbReference type="SAM" id="MobiDB-lite"/>
    </source>
</evidence>
<proteinExistence type="predicted"/>
<evidence type="ECO:0008006" key="4">
    <source>
        <dbReference type="Google" id="ProtNLM"/>
    </source>
</evidence>
<sequence>MHPNQNPTSNSFPTPQSLSNWLKSRLPSTSLAAWGAQPGTKNVHNLWLELSQGETTLIDSTPPIRTVNVVTVTIISPDGLHLIETRQELSDGSFRDRGRPLSEKMKPGETVENAVMRAVREELGLEGIDGVNGVRIVPGSYMKRGLPHEEEFWTEEEGEECRGCDEAARVADEAVFVKKHYWRWIAADDHAPH</sequence>